<dbReference type="GO" id="GO:0051082">
    <property type="term" value="F:unfolded protein binding"/>
    <property type="evidence" value="ECO:0007669"/>
    <property type="project" value="TreeGrafter"/>
</dbReference>
<dbReference type="HOGENOM" id="CLU_004875_1_1_1"/>
<evidence type="ECO:0000256" key="7">
    <source>
        <dbReference type="SAM" id="MobiDB-lite"/>
    </source>
</evidence>
<protein>
    <recommendedName>
        <fullName evidence="1">non-specific serine/threonine protein kinase</fullName>
        <ecNumber evidence="1">2.7.11.1</ecNumber>
    </recommendedName>
</protein>
<dbReference type="Proteomes" id="UP000014500">
    <property type="component" value="Unassembled WGS sequence"/>
</dbReference>
<dbReference type="InterPro" id="IPR015943">
    <property type="entry name" value="WD40/YVTN_repeat-like_dom_sf"/>
</dbReference>
<organism evidence="9 10">
    <name type="scientific">Strigamia maritima</name>
    <name type="common">European centipede</name>
    <name type="synonym">Geophilus maritimus</name>
    <dbReference type="NCBI Taxonomy" id="126957"/>
    <lineage>
        <taxon>Eukaryota</taxon>
        <taxon>Metazoa</taxon>
        <taxon>Ecdysozoa</taxon>
        <taxon>Arthropoda</taxon>
        <taxon>Myriapoda</taxon>
        <taxon>Chilopoda</taxon>
        <taxon>Pleurostigmophora</taxon>
        <taxon>Geophilomorpha</taxon>
        <taxon>Linotaeniidae</taxon>
        <taxon>Strigamia</taxon>
    </lineage>
</organism>
<dbReference type="SUPFAM" id="SSF56112">
    <property type="entry name" value="Protein kinase-like (PK-like)"/>
    <property type="match status" value="1"/>
</dbReference>
<dbReference type="GO" id="GO:0005524">
    <property type="term" value="F:ATP binding"/>
    <property type="evidence" value="ECO:0007669"/>
    <property type="project" value="UniProtKB-KW"/>
</dbReference>
<feature type="domain" description="Protein kinase" evidence="8">
    <location>
        <begin position="493"/>
        <end position="610"/>
    </location>
</feature>
<keyword evidence="5" id="KW-0418">Kinase</keyword>
<accession>T1INI5</accession>
<dbReference type="CDD" id="cd09769">
    <property type="entry name" value="Luminal_IRE1"/>
    <property type="match status" value="1"/>
</dbReference>
<reference evidence="10" key="1">
    <citation type="submission" date="2011-05" db="EMBL/GenBank/DDBJ databases">
        <authorList>
            <person name="Richards S.R."/>
            <person name="Qu J."/>
            <person name="Jiang H."/>
            <person name="Jhangiani S.N."/>
            <person name="Agravi P."/>
            <person name="Goodspeed R."/>
            <person name="Gross S."/>
            <person name="Mandapat C."/>
            <person name="Jackson L."/>
            <person name="Mathew T."/>
            <person name="Pu L."/>
            <person name="Thornton R."/>
            <person name="Saada N."/>
            <person name="Wilczek-Boney K.B."/>
            <person name="Lee S."/>
            <person name="Kovar C."/>
            <person name="Wu Y."/>
            <person name="Scherer S.E."/>
            <person name="Worley K.C."/>
            <person name="Muzny D.M."/>
            <person name="Gibbs R."/>
        </authorList>
    </citation>
    <scope>NUCLEOTIDE SEQUENCE</scope>
    <source>
        <strain evidence="10">Brora</strain>
    </source>
</reference>
<dbReference type="EC" id="2.7.11.1" evidence="1"/>
<dbReference type="OMA" id="TSLHNQW"/>
<evidence type="ECO:0000313" key="10">
    <source>
        <dbReference type="Proteomes" id="UP000014500"/>
    </source>
</evidence>
<dbReference type="AlphaFoldDB" id="T1INI5"/>
<evidence type="ECO:0000256" key="2">
    <source>
        <dbReference type="ARBA" id="ARBA00022527"/>
    </source>
</evidence>
<evidence type="ECO:0000256" key="3">
    <source>
        <dbReference type="ARBA" id="ARBA00022679"/>
    </source>
</evidence>
<dbReference type="PANTHER" id="PTHR13954">
    <property type="entry name" value="IRE1-RELATED"/>
    <property type="match status" value="1"/>
</dbReference>
<feature type="region of interest" description="Disordered" evidence="7">
    <location>
        <begin position="380"/>
        <end position="402"/>
    </location>
</feature>
<evidence type="ECO:0000259" key="8">
    <source>
        <dbReference type="PROSITE" id="PS50011"/>
    </source>
</evidence>
<dbReference type="PhylomeDB" id="T1INI5"/>
<dbReference type="Gene3D" id="1.10.510.10">
    <property type="entry name" value="Transferase(Phosphotransferase) domain 1"/>
    <property type="match status" value="1"/>
</dbReference>
<dbReference type="FunFam" id="3.30.200.20:FF:000077">
    <property type="entry name" value="Putative Serine/threonine-protein kinase/endoribonuclease IRE1"/>
    <property type="match status" value="1"/>
</dbReference>
<dbReference type="PROSITE" id="PS50011">
    <property type="entry name" value="PROTEIN_KINASE_DOM"/>
    <property type="match status" value="1"/>
</dbReference>
<dbReference type="STRING" id="126957.T1INI5"/>
<dbReference type="InterPro" id="IPR011047">
    <property type="entry name" value="Quinoprotein_ADH-like_sf"/>
</dbReference>
<dbReference type="Pfam" id="PF00069">
    <property type="entry name" value="Pkinase"/>
    <property type="match status" value="1"/>
</dbReference>
<dbReference type="GO" id="GO:0004674">
    <property type="term" value="F:protein serine/threonine kinase activity"/>
    <property type="evidence" value="ECO:0007669"/>
    <property type="project" value="UniProtKB-KW"/>
</dbReference>
<dbReference type="GO" id="GO:0070059">
    <property type="term" value="P:intrinsic apoptotic signaling pathway in response to endoplasmic reticulum stress"/>
    <property type="evidence" value="ECO:0007669"/>
    <property type="project" value="TreeGrafter"/>
</dbReference>
<evidence type="ECO:0000313" key="9">
    <source>
        <dbReference type="EnsemblMetazoa" id="SMAR002564-PA"/>
    </source>
</evidence>
<proteinExistence type="predicted"/>
<reference evidence="9" key="2">
    <citation type="submission" date="2015-02" db="UniProtKB">
        <authorList>
            <consortium name="EnsemblMetazoa"/>
        </authorList>
    </citation>
    <scope>IDENTIFICATION</scope>
</reference>
<keyword evidence="3" id="KW-0808">Transferase</keyword>
<dbReference type="InterPro" id="IPR000719">
    <property type="entry name" value="Prot_kinase_dom"/>
</dbReference>
<keyword evidence="4" id="KW-0547">Nucleotide-binding</keyword>
<dbReference type="InterPro" id="IPR018391">
    <property type="entry name" value="PQQ_b-propeller_rpt"/>
</dbReference>
<evidence type="ECO:0000256" key="1">
    <source>
        <dbReference type="ARBA" id="ARBA00012513"/>
    </source>
</evidence>
<dbReference type="SMART" id="SM00564">
    <property type="entry name" value="PQQ"/>
    <property type="match status" value="4"/>
</dbReference>
<dbReference type="Gene3D" id="2.130.10.10">
    <property type="entry name" value="YVTN repeat-like/Quinoprotein amine dehydrogenase"/>
    <property type="match status" value="1"/>
</dbReference>
<keyword evidence="10" id="KW-1185">Reference proteome</keyword>
<evidence type="ECO:0000256" key="4">
    <source>
        <dbReference type="ARBA" id="ARBA00022741"/>
    </source>
</evidence>
<evidence type="ECO:0000256" key="5">
    <source>
        <dbReference type="ARBA" id="ARBA00022777"/>
    </source>
</evidence>
<dbReference type="SUPFAM" id="SSF50998">
    <property type="entry name" value="Quinoprotein alcohol dehydrogenase-like"/>
    <property type="match status" value="1"/>
</dbReference>
<dbReference type="EMBL" id="JH431176">
    <property type="status" value="NOT_ANNOTATED_CDS"/>
    <property type="molecule type" value="Genomic_DNA"/>
</dbReference>
<dbReference type="InterPro" id="IPR011009">
    <property type="entry name" value="Kinase-like_dom_sf"/>
</dbReference>
<sequence>PHPAPRHESLLLIATLDGSLHAVNKNNGEIQWILKEEPVLKVPIEVSKTPIFLPDPKDGSLYVLNRGQVESLKKLPFTIPQLVSASPCRSSDGILYTGGRKVDTWIAIDPETGVKQDTLTSEGPDKVCPRIGPNTIFLGRTEYAITMFDSKTGGKRWNVTYHDYSTSVSEDSNSDYGFTHFAASSTGLTVTLNQTARTLIWQQDYDSPVVAMYEMVRDTLRPIPFTSVATETLSQLIDGGWRDYLIKGEMTLYPTLFVGEYKHGLYAVPSLVDERAVVIMPRNPNRFLLEGPKESEEKTEEIKDETIPYISHVKEINIFSEDTNSTTIFLLVEPSRKISLVRSPKMCVPLLTNENARHYQVPEYTKAKFSPRLQITAEKTIIPDDKDSNSTSNNRAASPANPFFNYSRKQKLNENESVSYNSISFELETWLKIIVVLLTLIATSSFLFLCRQKTDHSFSSQRSSTGSAFSNGENATSCDVLSNGHMKIGKIVFDPKDIIGKGCEGTFVYRGQFENRNIAVKRIIPECFSFADREVDLLRESDEHPNVIRYFCTEQDSQFRYIALELCNTTLNDYVDNNRFETSTLEPLQVLKQASAGLAHLHALNIGIYF</sequence>
<keyword evidence="6" id="KW-0067">ATP-binding</keyword>
<keyword evidence="2" id="KW-0723">Serine/threonine-protein kinase</keyword>
<dbReference type="eggNOG" id="KOG1027">
    <property type="taxonomic scope" value="Eukaryota"/>
</dbReference>
<evidence type="ECO:0000256" key="6">
    <source>
        <dbReference type="ARBA" id="ARBA00022840"/>
    </source>
</evidence>
<name>T1INI5_STRMM</name>
<dbReference type="GO" id="GO:0004521">
    <property type="term" value="F:RNA endonuclease activity"/>
    <property type="evidence" value="ECO:0007669"/>
    <property type="project" value="InterPro"/>
</dbReference>
<dbReference type="GO" id="GO:0036498">
    <property type="term" value="P:IRE1-mediated unfolded protein response"/>
    <property type="evidence" value="ECO:0007669"/>
    <property type="project" value="TreeGrafter"/>
</dbReference>
<dbReference type="GO" id="GO:1990604">
    <property type="term" value="C:IRE1-TRAF2-ASK1 complex"/>
    <property type="evidence" value="ECO:0007669"/>
    <property type="project" value="TreeGrafter"/>
</dbReference>
<dbReference type="InterPro" id="IPR045133">
    <property type="entry name" value="IRE1/2-like"/>
</dbReference>
<dbReference type="PANTHER" id="PTHR13954:SF6">
    <property type="entry name" value="NON-SPECIFIC SERINE_THREONINE PROTEIN KINASE"/>
    <property type="match status" value="1"/>
</dbReference>
<dbReference type="EnsemblMetazoa" id="SMAR002564-RA">
    <property type="protein sequence ID" value="SMAR002564-PA"/>
    <property type="gene ID" value="SMAR002564"/>
</dbReference>